<proteinExistence type="predicted"/>
<dbReference type="Gene3D" id="3.30.310.80">
    <property type="entry name" value="Kinase associated domain 1, KA1"/>
    <property type="match status" value="1"/>
</dbReference>
<evidence type="ECO:0000313" key="2">
    <source>
        <dbReference type="Proteomes" id="UP001146793"/>
    </source>
</evidence>
<name>A0AAV7YCL1_9EUKA</name>
<gene>
    <name evidence="1" type="ORF">M0812_27718</name>
</gene>
<reference evidence="1" key="1">
    <citation type="submission" date="2022-08" db="EMBL/GenBank/DDBJ databases">
        <title>Novel sulphate-reducing endosymbionts in the free-living metamonad Anaeramoeba.</title>
        <authorList>
            <person name="Jerlstrom-Hultqvist J."/>
            <person name="Cepicka I."/>
            <person name="Gallot-Lavallee L."/>
            <person name="Salas-Leiva D."/>
            <person name="Curtis B.A."/>
            <person name="Zahonova K."/>
            <person name="Pipaliya S."/>
            <person name="Dacks J."/>
            <person name="Roger A.J."/>
        </authorList>
    </citation>
    <scope>NUCLEOTIDE SEQUENCE</scope>
    <source>
        <strain evidence="1">Busselton2</strain>
    </source>
</reference>
<organism evidence="1 2">
    <name type="scientific">Anaeramoeba flamelloides</name>
    <dbReference type="NCBI Taxonomy" id="1746091"/>
    <lineage>
        <taxon>Eukaryota</taxon>
        <taxon>Metamonada</taxon>
        <taxon>Anaeramoebidae</taxon>
        <taxon>Anaeramoeba</taxon>
    </lineage>
</organism>
<accession>A0AAV7YCL1</accession>
<comment type="caution">
    <text evidence="1">The sequence shown here is derived from an EMBL/GenBank/DDBJ whole genome shotgun (WGS) entry which is preliminary data.</text>
</comment>
<protein>
    <recommendedName>
        <fullName evidence="3">Non-specific serine/threonine protein kinase</fullName>
    </recommendedName>
</protein>
<dbReference type="EMBL" id="JANTQA010000070">
    <property type="protein sequence ID" value="KAJ3425283.1"/>
    <property type="molecule type" value="Genomic_DNA"/>
</dbReference>
<dbReference type="AlphaFoldDB" id="A0AAV7YCL1"/>
<sequence>MEKKENEKEIEIEIDVEKFTSNKLKKIKYNTSSDQLLNKYIINNKHKTDINNFPINAINRKNNAKTILNDDNFDSFKFANNKHQLQNGQNNNNNNNQNNENNENLLKSQKILRSSSYNDQKSRKITRYHSFHSGTNQNLSQKWEQIGARINPSLVSTKSLGSLKRKIKKILKTQKAYCRKKSKTKLFVSLDKKNKKRIDFEIDIVKIPNLSKVRMLKFTRRLIDFQKYNSFYQLISENLDK</sequence>
<dbReference type="Proteomes" id="UP001146793">
    <property type="component" value="Unassembled WGS sequence"/>
</dbReference>
<evidence type="ECO:0000313" key="1">
    <source>
        <dbReference type="EMBL" id="KAJ3425283.1"/>
    </source>
</evidence>
<evidence type="ECO:0008006" key="3">
    <source>
        <dbReference type="Google" id="ProtNLM"/>
    </source>
</evidence>